<evidence type="ECO:0008006" key="6">
    <source>
        <dbReference type="Google" id="ProtNLM"/>
    </source>
</evidence>
<evidence type="ECO:0000256" key="1">
    <source>
        <dbReference type="ARBA" id="ARBA00022741"/>
    </source>
</evidence>
<feature type="region of interest" description="Disordered" evidence="3">
    <location>
        <begin position="657"/>
        <end position="682"/>
    </location>
</feature>
<keyword evidence="2" id="KW-0067">ATP-binding</keyword>
<dbReference type="InterPro" id="IPR043129">
    <property type="entry name" value="ATPase_NBD"/>
</dbReference>
<dbReference type="InterPro" id="IPR013126">
    <property type="entry name" value="Hsp_70_fam"/>
</dbReference>
<reference evidence="4" key="1">
    <citation type="submission" date="2021-01" db="EMBL/GenBank/DDBJ databases">
        <authorList>
            <consortium name="Aspergillus puulaauensis MK2 genome sequencing consortium"/>
            <person name="Kazuki M."/>
            <person name="Futagami T."/>
        </authorList>
    </citation>
    <scope>NUCLEOTIDE SEQUENCE</scope>
    <source>
        <strain evidence="4">MK2</strain>
    </source>
</reference>
<protein>
    <recommendedName>
        <fullName evidence="6">Actin-like ATPase domain-containing protein</fullName>
    </recommendedName>
</protein>
<evidence type="ECO:0000256" key="3">
    <source>
        <dbReference type="SAM" id="MobiDB-lite"/>
    </source>
</evidence>
<sequence length="682" mass="76254">MTDGWTPDIVVGIDFGMTCTGVAYSYGPNWPPPKPIQHWPGLIGSQIATKVPSHLLYTPNTLKWGFQCEETVSDSLSASNTLSTSTSDTVAAKATDIIKYFKLNLDSDFTDSRPDAPSRDQAMCYFRDYIGCVYRYVVDYFSRSFPRFEGMKVEFVFSVPTTWKDPRMVEGLRKCVEFDRGRDHRAVIGLTEAEAAAVYVSGLHYQKNDVILVCDAGGGTTDVNVLKLASAPGEPTVYDPLGFVEGKPVGSVFIDVSVQQLVCTKLEPIKHSLPASTDEIAWQMMGSRFERFKCAFGMMGEELETLRLGLPASVTESDFPEQGIWNRQLLIPRAEIKEIFDEKVADLTQLLDDQVRNLQLTHPAQKISFLVLSGGFGSCPYLRNCIEERYETPTHLWPEGIKVLTVDEPQLAVVQGQVMNRTQQLRTHATVFNHLYSPVSYGVICDWIYDPRKHSGETTRFDERNMKTYAVNQIDWLVMKGDLVPRTGISKSFPRKISPRDLSQPFVAQIVMSQQPRDHLPRSMTQGDAKLICELEVDTTNVEKKIKNHHWYNRSPVYFLVNVIVKLLIEPAGLQFELWSANGDQIPARSRIARTDGNGAPLASVGVGVGGADSPITIWWESIAEKMQDGSGEERMSPGLRLQRGSNVHSEVGGDHAFEMMGDIGPPQQSPRDAKLRPPSYR</sequence>
<accession>A0A7R8AGM6</accession>
<evidence type="ECO:0000313" key="4">
    <source>
        <dbReference type="EMBL" id="BCS17532.1"/>
    </source>
</evidence>
<dbReference type="GeneID" id="64967537"/>
<name>A0A7R8AGM6_9EURO</name>
<dbReference type="Gene3D" id="3.90.640.10">
    <property type="entry name" value="Actin, Chain A, domain 4"/>
    <property type="match status" value="1"/>
</dbReference>
<dbReference type="GO" id="GO:0005524">
    <property type="term" value="F:ATP binding"/>
    <property type="evidence" value="ECO:0007669"/>
    <property type="project" value="UniProtKB-KW"/>
</dbReference>
<proteinExistence type="predicted"/>
<dbReference type="PANTHER" id="PTHR42749">
    <property type="entry name" value="CELL SHAPE-DETERMINING PROTEIN MREB"/>
    <property type="match status" value="1"/>
</dbReference>
<dbReference type="Gene3D" id="3.30.420.40">
    <property type="match status" value="2"/>
</dbReference>
<keyword evidence="1" id="KW-0547">Nucleotide-binding</keyword>
<dbReference type="SUPFAM" id="SSF53067">
    <property type="entry name" value="Actin-like ATPase domain"/>
    <property type="match status" value="1"/>
</dbReference>
<dbReference type="PANTHER" id="PTHR42749:SF1">
    <property type="entry name" value="CELL SHAPE-DETERMINING PROTEIN MREB"/>
    <property type="match status" value="1"/>
</dbReference>
<dbReference type="GO" id="GO:0140662">
    <property type="term" value="F:ATP-dependent protein folding chaperone"/>
    <property type="evidence" value="ECO:0007669"/>
    <property type="project" value="InterPro"/>
</dbReference>
<evidence type="ECO:0000256" key="2">
    <source>
        <dbReference type="ARBA" id="ARBA00022840"/>
    </source>
</evidence>
<keyword evidence="5" id="KW-1185">Reference proteome</keyword>
<dbReference type="RefSeq" id="XP_041549726.1">
    <property type="nucleotide sequence ID" value="XM_041699930.1"/>
</dbReference>
<dbReference type="OrthoDB" id="2394218at2759"/>
<evidence type="ECO:0000313" key="5">
    <source>
        <dbReference type="Proteomes" id="UP000654913"/>
    </source>
</evidence>
<reference evidence="4" key="2">
    <citation type="submission" date="2021-02" db="EMBL/GenBank/DDBJ databases">
        <title>Aspergillus puulaauensis MK2 genome sequence.</title>
        <authorList>
            <person name="Futagami T."/>
            <person name="Mori K."/>
            <person name="Kadooka C."/>
            <person name="Tanaka T."/>
        </authorList>
    </citation>
    <scope>NUCLEOTIDE SEQUENCE</scope>
    <source>
        <strain evidence="4">MK2</strain>
    </source>
</reference>
<dbReference type="Pfam" id="PF00012">
    <property type="entry name" value="HSP70"/>
    <property type="match status" value="1"/>
</dbReference>
<organism evidence="4 5">
    <name type="scientific">Aspergillus puulaauensis</name>
    <dbReference type="NCBI Taxonomy" id="1220207"/>
    <lineage>
        <taxon>Eukaryota</taxon>
        <taxon>Fungi</taxon>
        <taxon>Dikarya</taxon>
        <taxon>Ascomycota</taxon>
        <taxon>Pezizomycotina</taxon>
        <taxon>Eurotiomycetes</taxon>
        <taxon>Eurotiomycetidae</taxon>
        <taxon>Eurotiales</taxon>
        <taxon>Aspergillaceae</taxon>
        <taxon>Aspergillus</taxon>
    </lineage>
</organism>
<gene>
    <name evidence="4" type="ORF">APUU_10360S</name>
</gene>
<dbReference type="CDD" id="cd10170">
    <property type="entry name" value="ASKHA_NBD_HSP70"/>
    <property type="match status" value="1"/>
</dbReference>
<dbReference type="Proteomes" id="UP000654913">
    <property type="component" value="Chromosome 1"/>
</dbReference>
<dbReference type="AlphaFoldDB" id="A0A7R8AGM6"/>
<dbReference type="KEGG" id="apuu:APUU_10360S"/>
<dbReference type="EMBL" id="AP024443">
    <property type="protein sequence ID" value="BCS17532.1"/>
    <property type="molecule type" value="Genomic_DNA"/>
</dbReference>